<keyword evidence="5" id="KW-1185">Reference proteome</keyword>
<evidence type="ECO:0000259" key="3">
    <source>
        <dbReference type="PROSITE" id="PS50878"/>
    </source>
</evidence>
<dbReference type="SUPFAM" id="SSF56672">
    <property type="entry name" value="DNA/RNA polymerases"/>
    <property type="match status" value="1"/>
</dbReference>
<dbReference type="Proteomes" id="UP000290572">
    <property type="component" value="Unassembled WGS sequence"/>
</dbReference>
<feature type="region of interest" description="Disordered" evidence="1">
    <location>
        <begin position="1059"/>
        <end position="1081"/>
    </location>
</feature>
<comment type="caution">
    <text evidence="4">The sequence shown here is derived from an EMBL/GenBank/DDBJ whole genome shotgun (WGS) entry which is preliminary data.</text>
</comment>
<dbReference type="SUPFAM" id="SSF63501">
    <property type="entry name" value="Frizzled cysteine-rich domain"/>
    <property type="match status" value="1"/>
</dbReference>
<dbReference type="InterPro" id="IPR000477">
    <property type="entry name" value="RT_dom"/>
</dbReference>
<dbReference type="InterPro" id="IPR043502">
    <property type="entry name" value="DNA/RNA_pol_sf"/>
</dbReference>
<dbReference type="InterPro" id="IPR036691">
    <property type="entry name" value="Endo/exonu/phosph_ase_sf"/>
</dbReference>
<feature type="domain" description="Reverse transcriptase" evidence="3">
    <location>
        <begin position="578"/>
        <end position="868"/>
    </location>
</feature>
<dbReference type="AlphaFoldDB" id="A0A498LP56"/>
<evidence type="ECO:0000313" key="5">
    <source>
        <dbReference type="Proteomes" id="UP000290572"/>
    </source>
</evidence>
<dbReference type="SUPFAM" id="SSF56219">
    <property type="entry name" value="DNase I-like"/>
    <property type="match status" value="1"/>
</dbReference>
<dbReference type="GO" id="GO:0003964">
    <property type="term" value="F:RNA-directed DNA polymerase activity"/>
    <property type="evidence" value="ECO:0007669"/>
    <property type="project" value="UniProtKB-KW"/>
</dbReference>
<dbReference type="EMBL" id="QBIY01013310">
    <property type="protein sequence ID" value="RXN08554.1"/>
    <property type="molecule type" value="Genomic_DNA"/>
</dbReference>
<keyword evidence="2" id="KW-0732">Signal</keyword>
<protein>
    <submittedName>
        <fullName evidence="4">RNA-directed DNA polymerase from mobile element jockey-like protein</fullName>
    </submittedName>
</protein>
<gene>
    <name evidence="4" type="ORF">ROHU_031816</name>
</gene>
<name>A0A498LP56_LABRO</name>
<dbReference type="PANTHER" id="PTHR47027:SF20">
    <property type="entry name" value="REVERSE TRANSCRIPTASE-LIKE PROTEIN WITH RNA-DIRECTED DNA POLYMERASE DOMAIN"/>
    <property type="match status" value="1"/>
</dbReference>
<organism evidence="4 5">
    <name type="scientific">Labeo rohita</name>
    <name type="common">Indian major carp</name>
    <name type="synonym">Cyprinus rohita</name>
    <dbReference type="NCBI Taxonomy" id="84645"/>
    <lineage>
        <taxon>Eukaryota</taxon>
        <taxon>Metazoa</taxon>
        <taxon>Chordata</taxon>
        <taxon>Craniata</taxon>
        <taxon>Vertebrata</taxon>
        <taxon>Euteleostomi</taxon>
        <taxon>Actinopterygii</taxon>
        <taxon>Neopterygii</taxon>
        <taxon>Teleostei</taxon>
        <taxon>Ostariophysi</taxon>
        <taxon>Cypriniformes</taxon>
        <taxon>Cyprinidae</taxon>
        <taxon>Labeoninae</taxon>
        <taxon>Labeonini</taxon>
        <taxon>Labeo</taxon>
    </lineage>
</organism>
<dbReference type="Pfam" id="PF03372">
    <property type="entry name" value="Exo_endo_phos"/>
    <property type="match status" value="1"/>
</dbReference>
<keyword evidence="4" id="KW-0548">Nucleotidyltransferase</keyword>
<accession>A0A498LP56</accession>
<keyword evidence="4" id="KW-0808">Transferase</keyword>
<proteinExistence type="predicted"/>
<keyword evidence="4" id="KW-0695">RNA-directed DNA polymerase</keyword>
<dbReference type="InterPro" id="IPR005135">
    <property type="entry name" value="Endo/exonuclease/phosphatase"/>
</dbReference>
<feature type="signal peptide" evidence="2">
    <location>
        <begin position="1"/>
        <end position="26"/>
    </location>
</feature>
<sequence length="1112" mass="126307">MGRIVDLPLWLFSAVLLLSLFTSSLGIHMDLVGSHSMFTCESIGLRMCQDLPYNTTFMPNLLNHYDQQTAALAMEQVDDARKTATINHELLRLNIDVAALQETHLPSSGSLKERDYTFFWQGLEQDKRRLYGVGFAVRNFLLPSVEPPSQGTERILSLRLTTSSGPLHIFSVYAPTLCSTAEDKDAFYYELDAKIAEIPPKDNLLMLGDFNARVGADYITWPHCIGHFGVGKLNENGQRLLELCSYHNLCITNTFFPTKPHHRVSWRHPRSRHWHQLDLIVTRRSMLKHVLVTRAYHSADCDTDHSLVSSKVRFQPRRTYRSKQKGRPRINTARTSVPELRERFARAIDEALEDCPVDSVKTRWEYIRDTVYKVASDTFGKKVKKSEDWFEAGIEVLEPAITAKRATLLEYKRQPSARTMAAFREARNNTNRIARKCANDYWLKLCSDIQTSADCGNIRAMYEGMKKAFGPSAIKIAPLKSTSGEIITDRSKQMERWAEHYQELYSRENIVTDTAIRNIMPLPIMEELDSPPTIEELGKAIDSLACGKAPGSDGIQSEIIKAGKVSSLLSHLYNLLLKCWEGGIIPQDMRDAKIVTLYKNKGDRSDCNNYRGISLLNVVGKAFARVILNRLQLLADRVYPESQCGFRAKRSTIDMVFTLRQLQEKCREQRRPLFLAFIDLTKAFDMVSQTGLFTLLHRIGCPPKLLKLIISFHENMVGTVQYGESFSDPFPIRCGVKQGCVLAPTLFGMFFSLLLRYAFCNSEDGIFLHTRSDGNLFNLARLRAKTKVRKVFIREMLFADDAALAAHTEGALQRLITCFADACTEFGLAISLKKTNILAQDVSTTPTITIGNHTLEVVENFTYLGSTICSNLSLDTELNIRIGKAATAMARLAKRVWDNTLLTLKTKLKVYQACVLSTLLYGSEAWTLYSRQEQRLNAFHMRCLRRLLSITWQDHITNRAILSQAAMPSMFTILTQRRLRWLGHLCRMDDGRIPKDVLYGELATGTRSTGRPILRYKDACKRDLKACGICPSDLEVVSSDRKNWRSTVKIGVLLAEEKREMQREEKRTRRQQSAQPAPTDSTTAYICSKCQRCCRSRIGLYSHSRVCNQTTD</sequence>
<dbReference type="Pfam" id="PF00078">
    <property type="entry name" value="RVT_1"/>
    <property type="match status" value="1"/>
</dbReference>
<dbReference type="Gene3D" id="3.60.10.10">
    <property type="entry name" value="Endonuclease/exonuclease/phosphatase"/>
    <property type="match status" value="1"/>
</dbReference>
<evidence type="ECO:0000256" key="2">
    <source>
        <dbReference type="SAM" id="SignalP"/>
    </source>
</evidence>
<dbReference type="PANTHER" id="PTHR47027">
    <property type="entry name" value="REVERSE TRANSCRIPTASE DOMAIN-CONTAINING PROTEIN"/>
    <property type="match status" value="1"/>
</dbReference>
<feature type="chain" id="PRO_5019759195" evidence="2">
    <location>
        <begin position="27"/>
        <end position="1112"/>
    </location>
</feature>
<dbReference type="CDD" id="cd09076">
    <property type="entry name" value="L1-EN"/>
    <property type="match status" value="1"/>
</dbReference>
<dbReference type="CDD" id="cd01650">
    <property type="entry name" value="RT_nLTR_like"/>
    <property type="match status" value="1"/>
</dbReference>
<evidence type="ECO:0000256" key="1">
    <source>
        <dbReference type="SAM" id="MobiDB-lite"/>
    </source>
</evidence>
<reference evidence="4 5" key="1">
    <citation type="submission" date="2018-03" db="EMBL/GenBank/DDBJ databases">
        <title>Draft genome sequence of Rohu Carp (Labeo rohita).</title>
        <authorList>
            <person name="Das P."/>
            <person name="Kushwaha B."/>
            <person name="Joshi C.G."/>
            <person name="Kumar D."/>
            <person name="Nagpure N.S."/>
            <person name="Sahoo L."/>
            <person name="Das S.P."/>
            <person name="Bit A."/>
            <person name="Patnaik S."/>
            <person name="Meher P.K."/>
            <person name="Jayasankar P."/>
            <person name="Koringa P.G."/>
            <person name="Patel N.V."/>
            <person name="Hinsu A.T."/>
            <person name="Kumar R."/>
            <person name="Pandey M."/>
            <person name="Agarwal S."/>
            <person name="Srivastava S."/>
            <person name="Singh M."/>
            <person name="Iquebal M.A."/>
            <person name="Jaiswal S."/>
            <person name="Angadi U.B."/>
            <person name="Kumar N."/>
            <person name="Raza M."/>
            <person name="Shah T.M."/>
            <person name="Rai A."/>
            <person name="Jena J.K."/>
        </authorList>
    </citation>
    <scope>NUCLEOTIDE SEQUENCE [LARGE SCALE GENOMIC DNA]</scope>
    <source>
        <strain evidence="4">DASCIFA01</strain>
        <tissue evidence="4">Testis</tissue>
    </source>
</reference>
<dbReference type="InterPro" id="IPR036790">
    <property type="entry name" value="Frizzled_dom_sf"/>
</dbReference>
<dbReference type="STRING" id="84645.A0A498LP56"/>
<dbReference type="PROSITE" id="PS50878">
    <property type="entry name" value="RT_POL"/>
    <property type="match status" value="1"/>
</dbReference>
<evidence type="ECO:0000313" key="4">
    <source>
        <dbReference type="EMBL" id="RXN08554.1"/>
    </source>
</evidence>